<keyword evidence="3 8" id="KW-0347">Helicase</keyword>
<dbReference type="InterPro" id="IPR011545">
    <property type="entry name" value="DEAD/DEAH_box_helicase_dom"/>
</dbReference>
<keyword evidence="4" id="KW-0067">ATP-binding</keyword>
<dbReference type="FunFam" id="3.40.50.300:FF:002125">
    <property type="entry name" value="ATP-dependent helicase HrpB"/>
    <property type="match status" value="1"/>
</dbReference>
<evidence type="ECO:0000259" key="6">
    <source>
        <dbReference type="PROSITE" id="PS51192"/>
    </source>
</evidence>
<evidence type="ECO:0000256" key="3">
    <source>
        <dbReference type="ARBA" id="ARBA00022806"/>
    </source>
</evidence>
<dbReference type="InterPro" id="IPR027417">
    <property type="entry name" value="P-loop_NTPase"/>
</dbReference>
<organism evidence="8 9">
    <name type="scientific">Stappia indica</name>
    <dbReference type="NCBI Taxonomy" id="538381"/>
    <lineage>
        <taxon>Bacteria</taxon>
        <taxon>Pseudomonadati</taxon>
        <taxon>Pseudomonadota</taxon>
        <taxon>Alphaproteobacteria</taxon>
        <taxon>Hyphomicrobiales</taxon>
        <taxon>Stappiaceae</taxon>
        <taxon>Stappia</taxon>
    </lineage>
</organism>
<evidence type="ECO:0000256" key="4">
    <source>
        <dbReference type="ARBA" id="ARBA00022840"/>
    </source>
</evidence>
<evidence type="ECO:0000313" key="9">
    <source>
        <dbReference type="Proteomes" id="UP000219331"/>
    </source>
</evidence>
<evidence type="ECO:0000313" key="8">
    <source>
        <dbReference type="EMBL" id="SOC17483.1"/>
    </source>
</evidence>
<evidence type="ECO:0000256" key="2">
    <source>
        <dbReference type="ARBA" id="ARBA00022801"/>
    </source>
</evidence>
<dbReference type="AlphaFoldDB" id="A0A285TCQ3"/>
<dbReference type="SMART" id="SM00487">
    <property type="entry name" value="DEXDc"/>
    <property type="match status" value="1"/>
</dbReference>
<dbReference type="Proteomes" id="UP000219331">
    <property type="component" value="Unassembled WGS sequence"/>
</dbReference>
<proteinExistence type="predicted"/>
<dbReference type="PIRSF" id="PIRSF005496">
    <property type="entry name" value="ATP_hel_hrpB"/>
    <property type="match status" value="1"/>
</dbReference>
<dbReference type="SMART" id="SM00847">
    <property type="entry name" value="HA2"/>
    <property type="match status" value="1"/>
</dbReference>
<dbReference type="PROSITE" id="PS51194">
    <property type="entry name" value="HELICASE_CTER"/>
    <property type="match status" value="1"/>
</dbReference>
<reference evidence="8 9" key="1">
    <citation type="submission" date="2017-08" db="EMBL/GenBank/DDBJ databases">
        <authorList>
            <person name="de Groot N.N."/>
        </authorList>
    </citation>
    <scope>NUCLEOTIDE SEQUENCE [LARGE SCALE GENOMIC DNA]</scope>
    <source>
        <strain evidence="8 9">USBA 352</strain>
    </source>
</reference>
<dbReference type="Pfam" id="PF08482">
    <property type="entry name" value="HrpB_C"/>
    <property type="match status" value="1"/>
</dbReference>
<dbReference type="CDD" id="cd18791">
    <property type="entry name" value="SF2_C_RHA"/>
    <property type="match status" value="1"/>
</dbReference>
<dbReference type="PANTHER" id="PTHR43519">
    <property type="entry name" value="ATP-DEPENDENT RNA HELICASE HRPB"/>
    <property type="match status" value="1"/>
</dbReference>
<dbReference type="NCBIfam" id="TIGR01970">
    <property type="entry name" value="DEAH_box_HrpB"/>
    <property type="match status" value="1"/>
</dbReference>
<evidence type="ECO:0000256" key="1">
    <source>
        <dbReference type="ARBA" id="ARBA00022741"/>
    </source>
</evidence>
<keyword evidence="1" id="KW-0547">Nucleotide-binding</keyword>
<dbReference type="GO" id="GO:0004386">
    <property type="term" value="F:helicase activity"/>
    <property type="evidence" value="ECO:0007669"/>
    <property type="project" value="UniProtKB-KW"/>
</dbReference>
<dbReference type="PROSITE" id="PS51192">
    <property type="entry name" value="HELICASE_ATP_BIND_1"/>
    <property type="match status" value="1"/>
</dbReference>
<evidence type="ECO:0000259" key="7">
    <source>
        <dbReference type="PROSITE" id="PS51194"/>
    </source>
</evidence>
<keyword evidence="9" id="KW-1185">Reference proteome</keyword>
<dbReference type="SMART" id="SM00490">
    <property type="entry name" value="HELICc"/>
    <property type="match status" value="1"/>
</dbReference>
<feature type="domain" description="Helicase ATP-binding" evidence="6">
    <location>
        <begin position="21"/>
        <end position="185"/>
    </location>
</feature>
<dbReference type="GO" id="GO:0016787">
    <property type="term" value="F:hydrolase activity"/>
    <property type="evidence" value="ECO:0007669"/>
    <property type="project" value="UniProtKB-KW"/>
</dbReference>
<dbReference type="RefSeq" id="WP_097175619.1">
    <property type="nucleotide sequence ID" value="NZ_OBML01000009.1"/>
</dbReference>
<name>A0A285TCQ3_9HYPH</name>
<dbReference type="InterPro" id="IPR013689">
    <property type="entry name" value="RNA_helicase_ATP-dep_HrpB_C"/>
</dbReference>
<dbReference type="InterPro" id="IPR049614">
    <property type="entry name" value="HrpB_DEXH"/>
</dbReference>
<dbReference type="InterPro" id="IPR007502">
    <property type="entry name" value="Helicase-assoc_dom"/>
</dbReference>
<dbReference type="Pfam" id="PF00270">
    <property type="entry name" value="DEAD"/>
    <property type="match status" value="1"/>
</dbReference>
<dbReference type="Gene3D" id="1.20.120.1080">
    <property type="match status" value="1"/>
</dbReference>
<evidence type="ECO:0000256" key="5">
    <source>
        <dbReference type="SAM" id="MobiDB-lite"/>
    </source>
</evidence>
<dbReference type="STRING" id="538381.GCA_001696535_02293"/>
<dbReference type="SUPFAM" id="SSF52540">
    <property type="entry name" value="P-loop containing nucleoside triphosphate hydrolases"/>
    <property type="match status" value="1"/>
</dbReference>
<protein>
    <submittedName>
        <fullName evidence="8">ATP-dependent helicase HrpB</fullName>
    </submittedName>
</protein>
<gene>
    <name evidence="8" type="ORF">SAMN05421512_10913</name>
</gene>
<dbReference type="Gene3D" id="3.40.50.300">
    <property type="entry name" value="P-loop containing nucleotide triphosphate hydrolases"/>
    <property type="match status" value="2"/>
</dbReference>
<accession>A0A285TCQ3</accession>
<dbReference type="Pfam" id="PF00271">
    <property type="entry name" value="Helicase_C"/>
    <property type="match status" value="1"/>
</dbReference>
<sequence length="833" mass="89150">MSETAATRPPLPIDAVLPDLLAALDTHTSCVLVAEPGAGKTTVVPLALLDATWRGDGRIIVLEPRRLAARAAAARMASLLGEEVGGRVGLRVRLETKVSARTRIEVVTEGVFTRMILEDPELSGIACILFDEFHERSLDGDLGLALALDAQGALREDLRIVPMSATIDAAGVASHLGGAPVIHCKGRSFPVETRYLGRDGDRDIAAQVANAVRKALAEETGSILAFLPGQGEIRRAADMLGLQLPADTDLAPLYGALTGAEQNAAIRPAQSGRRKVVLATSIAQTSLTIEGVRVVIDSGLARVPVHEPATGLTRLATVRASRAAADQRRGRAGRMEPGICYRLWDEAQTASLPADDRPEILEADLSSLALDLAAWGVSDPGSLRFPDQPPAAAWSEAVALLQRLEALDDTGRLTAEGERMRALPLAPRLAHMLVRAAETGEGRLACEIAALLSEQGLGGRSADLRHRLMDFRRARDPRSTAARGMAQRWQSLIAKGSKANGEPPAAGDTEAAGRLLALAYPDRVAQAQDGRGGFRMANGRGGRVDETDPLAREPFLVVADLQGNAARGRILLAAPISREEIEQLFAGEIEDEVQVACEASGSVRARRVRRYRRLVLREAVEPNPDPDAVASALLAFLKARGARALPWSKTQVALRARVTTLRGLLPAAEAEAWPDLGDDALSETMDEWLGPYLAGLRSASALDPELLGNALAALLPQHRLGELDRLLPSHFSAPSGSHVPIDYDREEGPTLPIRVQELFGLDRHPAIAGGSVPLILELLSPAHRPIQITRDLPGFWRGSWAAVKAEMKGRYPKHPWPDDPLSAAATNRAKPRK</sequence>
<dbReference type="InterPro" id="IPR048333">
    <property type="entry name" value="HA2_WH"/>
</dbReference>
<dbReference type="PANTHER" id="PTHR43519:SF1">
    <property type="entry name" value="ATP-DEPENDENT RNA HELICASE HRPB"/>
    <property type="match status" value="1"/>
</dbReference>
<dbReference type="InterPro" id="IPR014001">
    <property type="entry name" value="Helicase_ATP-bd"/>
</dbReference>
<dbReference type="Pfam" id="PF04408">
    <property type="entry name" value="WHD_HA2"/>
    <property type="match status" value="1"/>
</dbReference>
<feature type="region of interest" description="Disordered" evidence="5">
    <location>
        <begin position="811"/>
        <end position="833"/>
    </location>
</feature>
<feature type="domain" description="Helicase C-terminal" evidence="7">
    <location>
        <begin position="211"/>
        <end position="376"/>
    </location>
</feature>
<dbReference type="OrthoDB" id="9805617at2"/>
<dbReference type="InterPro" id="IPR001650">
    <property type="entry name" value="Helicase_C-like"/>
</dbReference>
<dbReference type="EMBL" id="OBML01000009">
    <property type="protein sequence ID" value="SOC17483.1"/>
    <property type="molecule type" value="Genomic_DNA"/>
</dbReference>
<keyword evidence="2" id="KW-0378">Hydrolase</keyword>
<dbReference type="GO" id="GO:0003676">
    <property type="term" value="F:nucleic acid binding"/>
    <property type="evidence" value="ECO:0007669"/>
    <property type="project" value="InterPro"/>
</dbReference>
<dbReference type="GO" id="GO:0005524">
    <property type="term" value="F:ATP binding"/>
    <property type="evidence" value="ECO:0007669"/>
    <property type="project" value="UniProtKB-KW"/>
</dbReference>
<dbReference type="InterPro" id="IPR010225">
    <property type="entry name" value="HrpB"/>
</dbReference>
<dbReference type="CDD" id="cd17990">
    <property type="entry name" value="DEXHc_HrpB"/>
    <property type="match status" value="1"/>
</dbReference>